<organism evidence="1 2">
    <name type="scientific">Streptomyces brasiliscabiei</name>
    <dbReference type="NCBI Taxonomy" id="2736302"/>
    <lineage>
        <taxon>Bacteria</taxon>
        <taxon>Bacillati</taxon>
        <taxon>Actinomycetota</taxon>
        <taxon>Actinomycetes</taxon>
        <taxon>Kitasatosporales</taxon>
        <taxon>Streptomycetaceae</taxon>
        <taxon>Streptomyces</taxon>
    </lineage>
</organism>
<comment type="caution">
    <text evidence="1">The sequence shown here is derived from an EMBL/GenBank/DDBJ whole genome shotgun (WGS) entry which is preliminary data.</text>
</comment>
<accession>A0ABU8GWD0</accession>
<evidence type="ECO:0000313" key="1">
    <source>
        <dbReference type="EMBL" id="MEI5617314.1"/>
    </source>
</evidence>
<name>A0ABU8GWD0_9ACTN</name>
<gene>
    <name evidence="1" type="ORF">WB403_50355</name>
</gene>
<dbReference type="EMBL" id="JBBAYM010000467">
    <property type="protein sequence ID" value="MEI5617314.1"/>
    <property type="molecule type" value="Genomic_DNA"/>
</dbReference>
<feature type="non-terminal residue" evidence="1">
    <location>
        <position position="87"/>
    </location>
</feature>
<dbReference type="CDD" id="cd02042">
    <property type="entry name" value="ParAB_family"/>
    <property type="match status" value="1"/>
</dbReference>
<reference evidence="1 2" key="1">
    <citation type="submission" date="2024-03" db="EMBL/GenBank/DDBJ databases">
        <title>First Report of Pectobacterium brasiliscabiei causing potato scab in china.</title>
        <authorList>
            <person name="Handique U."/>
        </authorList>
    </citation>
    <scope>NUCLEOTIDE SEQUENCE [LARGE SCALE GENOMIC DNA]</scope>
    <source>
        <strain evidence="1 2">ZRIMU1503</strain>
    </source>
</reference>
<dbReference type="Gene3D" id="3.40.50.300">
    <property type="entry name" value="P-loop containing nucleotide triphosphate hydrolases"/>
    <property type="match status" value="1"/>
</dbReference>
<dbReference type="InterPro" id="IPR027417">
    <property type="entry name" value="P-loop_NTPase"/>
</dbReference>
<keyword evidence="2" id="KW-1185">Reference proteome</keyword>
<sequence>GSGLQIAIVDTAAGLSAVTTAAIRYCDLCLIPTRPSVADIEATISTLSVARAWKRPYGFVLNQTPIRGQRIDHAAGTLAEEASLDLA</sequence>
<dbReference type="Proteomes" id="UP001365781">
    <property type="component" value="Unassembled WGS sequence"/>
</dbReference>
<dbReference type="SUPFAM" id="SSF52540">
    <property type="entry name" value="P-loop containing nucleoside triphosphate hydrolases"/>
    <property type="match status" value="1"/>
</dbReference>
<proteinExistence type="predicted"/>
<evidence type="ECO:0000313" key="2">
    <source>
        <dbReference type="Proteomes" id="UP001365781"/>
    </source>
</evidence>
<feature type="non-terminal residue" evidence="1">
    <location>
        <position position="1"/>
    </location>
</feature>
<protein>
    <submittedName>
        <fullName evidence="1">ParA family protein</fullName>
    </submittedName>
</protein>